<reference evidence="1 2" key="1">
    <citation type="journal article" date="2020" name="IScience">
        <title>Genome Sequencing of the Endangered Kingdonia uniflora (Circaeasteraceae, Ranunculales) Reveals Potential Mechanisms of Evolutionary Specialization.</title>
        <authorList>
            <person name="Sun Y."/>
            <person name="Deng T."/>
            <person name="Zhang A."/>
            <person name="Moore M.J."/>
            <person name="Landis J.B."/>
            <person name="Lin N."/>
            <person name="Zhang H."/>
            <person name="Zhang X."/>
            <person name="Huang J."/>
            <person name="Zhang X."/>
            <person name="Sun H."/>
            <person name="Wang H."/>
        </authorList>
    </citation>
    <scope>NUCLEOTIDE SEQUENCE [LARGE SCALE GENOMIC DNA]</scope>
    <source>
        <strain evidence="1">TB1705</strain>
        <tissue evidence="1">Leaf</tissue>
    </source>
</reference>
<feature type="non-terminal residue" evidence="1">
    <location>
        <position position="1"/>
    </location>
</feature>
<dbReference type="AlphaFoldDB" id="A0A7J7L6S4"/>
<dbReference type="Proteomes" id="UP000541444">
    <property type="component" value="Unassembled WGS sequence"/>
</dbReference>
<accession>A0A7J7L6S4</accession>
<dbReference type="EMBL" id="JACGCM010002602">
    <property type="protein sequence ID" value="KAF6138280.1"/>
    <property type="molecule type" value="Genomic_DNA"/>
</dbReference>
<sequence length="62" mass="7061">MQLNEIHGNISSGDTLSVFSWRRYGFILEKFQKRDESLVRRIKGCVVDSAPVAAPDLRVKLL</sequence>
<organism evidence="1 2">
    <name type="scientific">Kingdonia uniflora</name>
    <dbReference type="NCBI Taxonomy" id="39325"/>
    <lineage>
        <taxon>Eukaryota</taxon>
        <taxon>Viridiplantae</taxon>
        <taxon>Streptophyta</taxon>
        <taxon>Embryophyta</taxon>
        <taxon>Tracheophyta</taxon>
        <taxon>Spermatophyta</taxon>
        <taxon>Magnoliopsida</taxon>
        <taxon>Ranunculales</taxon>
        <taxon>Circaeasteraceae</taxon>
        <taxon>Kingdonia</taxon>
    </lineage>
</organism>
<dbReference type="OrthoDB" id="77878at2759"/>
<protein>
    <submittedName>
        <fullName evidence="1">Uncharacterized protein</fullName>
    </submittedName>
</protein>
<evidence type="ECO:0000313" key="2">
    <source>
        <dbReference type="Proteomes" id="UP000541444"/>
    </source>
</evidence>
<keyword evidence="2" id="KW-1185">Reference proteome</keyword>
<proteinExistence type="predicted"/>
<name>A0A7J7L6S4_9MAGN</name>
<evidence type="ECO:0000313" key="1">
    <source>
        <dbReference type="EMBL" id="KAF6138280.1"/>
    </source>
</evidence>
<gene>
    <name evidence="1" type="ORF">GIB67_001430</name>
</gene>
<comment type="caution">
    <text evidence="1">The sequence shown here is derived from an EMBL/GenBank/DDBJ whole genome shotgun (WGS) entry which is preliminary data.</text>
</comment>